<accession>A3CLD0</accession>
<dbReference type="KEGG" id="ssa:SSA_0539"/>
<protein>
    <submittedName>
        <fullName evidence="1">PduO protein, putative</fullName>
    </submittedName>
</protein>
<dbReference type="RefSeq" id="WP_011836577.1">
    <property type="nucleotide sequence ID" value="NC_009009.1"/>
</dbReference>
<name>A3CLD0_STRSV</name>
<dbReference type="STRING" id="388919.SSA_0539"/>
<dbReference type="Proteomes" id="UP000002148">
    <property type="component" value="Chromosome"/>
</dbReference>
<reference evidence="1 2" key="1">
    <citation type="journal article" date="2007" name="J. Bacteriol.">
        <title>Genome of the opportunistic pathogen Streptococcus sanguinis.</title>
        <authorList>
            <person name="Xu P."/>
            <person name="Alves J.M."/>
            <person name="Kitten T."/>
            <person name="Brown A."/>
            <person name="Chen Z."/>
            <person name="Ozaki L.S."/>
            <person name="Manque P."/>
            <person name="Ge X."/>
            <person name="Serrano M.G."/>
            <person name="Puiu D."/>
            <person name="Hendricks S."/>
            <person name="Wang Y."/>
            <person name="Chaplin M.D."/>
            <person name="Akan D."/>
            <person name="Paik S."/>
            <person name="Peterson D.L."/>
            <person name="Macrina F.L."/>
            <person name="Buck G.A."/>
        </authorList>
    </citation>
    <scope>NUCLEOTIDE SEQUENCE [LARGE SCALE GENOMIC DNA]</scope>
    <source>
        <strain evidence="1 2">SK36</strain>
    </source>
</reference>
<evidence type="ECO:0000313" key="2">
    <source>
        <dbReference type="Proteomes" id="UP000002148"/>
    </source>
</evidence>
<dbReference type="OrthoDB" id="9778896at2"/>
<dbReference type="SUPFAM" id="SSF143744">
    <property type="entry name" value="GlcG-like"/>
    <property type="match status" value="1"/>
</dbReference>
<dbReference type="PANTHER" id="PTHR34309">
    <property type="entry name" value="SLR1406 PROTEIN"/>
    <property type="match status" value="1"/>
</dbReference>
<proteinExistence type="predicted"/>
<dbReference type="AlphaFoldDB" id="A3CLD0"/>
<organism evidence="1 2">
    <name type="scientific">Streptococcus sanguinis (strain SK36)</name>
    <dbReference type="NCBI Taxonomy" id="388919"/>
    <lineage>
        <taxon>Bacteria</taxon>
        <taxon>Bacillati</taxon>
        <taxon>Bacillota</taxon>
        <taxon>Bacilli</taxon>
        <taxon>Lactobacillales</taxon>
        <taxon>Streptococcaceae</taxon>
        <taxon>Streptococcus</taxon>
    </lineage>
</organism>
<gene>
    <name evidence="1" type="primary">pduO</name>
    <name evidence="1" type="ordered locus">SSA_0539</name>
</gene>
<dbReference type="EMBL" id="CP000387">
    <property type="protein sequence ID" value="ABN43985.1"/>
    <property type="molecule type" value="Genomic_DNA"/>
</dbReference>
<dbReference type="Gene3D" id="3.30.450.150">
    <property type="entry name" value="Haem-degrading domain"/>
    <property type="match status" value="1"/>
</dbReference>
<dbReference type="eggNOG" id="COG3193">
    <property type="taxonomic scope" value="Bacteria"/>
</dbReference>
<dbReference type="InterPro" id="IPR038084">
    <property type="entry name" value="PduO/GlcC-like_sf"/>
</dbReference>
<dbReference type="PATRIC" id="fig|388919.9.peg.521"/>
<sequence>MARDREKDELSSPELSSWGGNSELQDSIIQKVLARCQTLLDKEPLLFTNIYQDAWELVTRARRKAEELGLAVVITVVDPAAQVVMTYRMENALLVSNDMAYKKAYTAVGMRMQSKDLAPLTQPGQWLYQLETMTDNKVVSLAGGIPIYCQSEMIGGIGVSGGSSEEDQSIAEYAVGLQSSKLAN</sequence>
<evidence type="ECO:0000313" key="1">
    <source>
        <dbReference type="EMBL" id="ABN43985.1"/>
    </source>
</evidence>
<dbReference type="HOGENOM" id="CLU_103773_2_0_9"/>
<dbReference type="InterPro" id="IPR005624">
    <property type="entry name" value="PduO/GlcC-like"/>
</dbReference>
<dbReference type="Pfam" id="PF03928">
    <property type="entry name" value="HbpS-like"/>
    <property type="match status" value="1"/>
</dbReference>
<keyword evidence="2" id="KW-1185">Reference proteome</keyword>
<dbReference type="InterPro" id="IPR052517">
    <property type="entry name" value="GlcG_carb_metab_protein"/>
</dbReference>
<dbReference type="PANTHER" id="PTHR34309:SF1">
    <property type="entry name" value="PROTEIN GLCG"/>
    <property type="match status" value="1"/>
</dbReference>